<protein>
    <submittedName>
        <fullName evidence="1">Uncharacterized protein</fullName>
    </submittedName>
</protein>
<dbReference type="EMBL" id="RCTY01000025">
    <property type="protein sequence ID" value="ROU06895.1"/>
    <property type="molecule type" value="Genomic_DNA"/>
</dbReference>
<name>A0A3N2RHG7_LYSEN</name>
<evidence type="ECO:0000313" key="2">
    <source>
        <dbReference type="Proteomes" id="UP000275910"/>
    </source>
</evidence>
<organism evidence="1 2">
    <name type="scientific">Lysobacter enzymogenes</name>
    <dbReference type="NCBI Taxonomy" id="69"/>
    <lineage>
        <taxon>Bacteria</taxon>
        <taxon>Pseudomonadati</taxon>
        <taxon>Pseudomonadota</taxon>
        <taxon>Gammaproteobacteria</taxon>
        <taxon>Lysobacterales</taxon>
        <taxon>Lysobacteraceae</taxon>
        <taxon>Lysobacter</taxon>
    </lineage>
</organism>
<reference evidence="1 2" key="1">
    <citation type="submission" date="2018-10" db="EMBL/GenBank/DDBJ databases">
        <title>The genome of Lysobacter enzymogenes OH11.</title>
        <authorList>
            <person name="Liu F."/>
            <person name="Zhao Y."/>
            <person name="Qian G."/>
            <person name="Chen Y."/>
            <person name="Xu H."/>
        </authorList>
    </citation>
    <scope>NUCLEOTIDE SEQUENCE [LARGE SCALE GENOMIC DNA]</scope>
    <source>
        <strain evidence="1 2">OH11</strain>
    </source>
</reference>
<dbReference type="Proteomes" id="UP000275910">
    <property type="component" value="Unassembled WGS sequence"/>
</dbReference>
<dbReference type="RefSeq" id="WP_123647530.1">
    <property type="nucleotide sequence ID" value="NZ_RCTY01000025.1"/>
</dbReference>
<evidence type="ECO:0000313" key="1">
    <source>
        <dbReference type="EMBL" id="ROU06895.1"/>
    </source>
</evidence>
<gene>
    <name evidence="1" type="ORF">D9T17_11415</name>
</gene>
<proteinExistence type="predicted"/>
<dbReference type="AlphaFoldDB" id="A0A3N2RHG7"/>
<comment type="caution">
    <text evidence="1">The sequence shown here is derived from an EMBL/GenBank/DDBJ whole genome shotgun (WGS) entry which is preliminary data.</text>
</comment>
<accession>A0A3N2RHG7</accession>
<sequence length="167" mass="19193">MASVHRLRIGSVAFEYRIEERDYTIEIGELFIDERPLADWLGSVRHLGNCHTDFDPRTSAPRRAWAREAWLGLTPADNQNGSGRLVLYRCHCGCDYCGVVSCLANFDGDRVVWDQLTYETEDGPMLERDPDEAPEDSLFPPSGPLRFVFDRAQYQAELERHFQPRLS</sequence>